<comment type="similarity">
    <text evidence="1">Belongs to the caleosin family.</text>
</comment>
<gene>
    <name evidence="2" type="ORF">HU200_021608</name>
</gene>
<dbReference type="Proteomes" id="UP000636709">
    <property type="component" value="Unassembled WGS sequence"/>
</dbReference>
<dbReference type="Pfam" id="PF05042">
    <property type="entry name" value="Caleosin"/>
    <property type="match status" value="1"/>
</dbReference>
<organism evidence="2 3">
    <name type="scientific">Digitaria exilis</name>
    <dbReference type="NCBI Taxonomy" id="1010633"/>
    <lineage>
        <taxon>Eukaryota</taxon>
        <taxon>Viridiplantae</taxon>
        <taxon>Streptophyta</taxon>
        <taxon>Embryophyta</taxon>
        <taxon>Tracheophyta</taxon>
        <taxon>Spermatophyta</taxon>
        <taxon>Magnoliopsida</taxon>
        <taxon>Liliopsida</taxon>
        <taxon>Poales</taxon>
        <taxon>Poaceae</taxon>
        <taxon>PACMAD clade</taxon>
        <taxon>Panicoideae</taxon>
        <taxon>Panicodae</taxon>
        <taxon>Paniceae</taxon>
        <taxon>Anthephorinae</taxon>
        <taxon>Digitaria</taxon>
    </lineage>
</organism>
<evidence type="ECO:0000313" key="2">
    <source>
        <dbReference type="EMBL" id="KAF8723650.1"/>
    </source>
</evidence>
<proteinExistence type="inferred from homology"/>
<keyword evidence="3" id="KW-1185">Reference proteome</keyword>
<reference evidence="2" key="1">
    <citation type="submission" date="2020-07" db="EMBL/GenBank/DDBJ databases">
        <title>Genome sequence and genetic diversity analysis of an under-domesticated orphan crop, white fonio (Digitaria exilis).</title>
        <authorList>
            <person name="Bennetzen J.L."/>
            <person name="Chen S."/>
            <person name="Ma X."/>
            <person name="Wang X."/>
            <person name="Yssel A.E.J."/>
            <person name="Chaluvadi S.R."/>
            <person name="Johnson M."/>
            <person name="Gangashetty P."/>
            <person name="Hamidou F."/>
            <person name="Sanogo M.D."/>
            <person name="Zwaenepoel A."/>
            <person name="Wallace J."/>
            <person name="Van De Peer Y."/>
            <person name="Van Deynze A."/>
        </authorList>
    </citation>
    <scope>NUCLEOTIDE SEQUENCE</scope>
    <source>
        <tissue evidence="2">Leaves</tissue>
    </source>
</reference>
<name>A0A835K942_9POAL</name>
<protein>
    <submittedName>
        <fullName evidence="2">Uncharacterized protein</fullName>
    </submittedName>
</protein>
<dbReference type="OrthoDB" id="640742at2759"/>
<sequence>MLTANRDLLQPWTWPAAELEWQLIYALGKDSRGYLHRDTVRGIYDGSVFPKLAERTATLHSEA</sequence>
<dbReference type="PANTHER" id="PTHR31495">
    <property type="entry name" value="PEROXYGENASE 3-RELATED"/>
    <property type="match status" value="1"/>
</dbReference>
<evidence type="ECO:0000256" key="1">
    <source>
        <dbReference type="ARBA" id="ARBA00006765"/>
    </source>
</evidence>
<dbReference type="AlphaFoldDB" id="A0A835K942"/>
<dbReference type="GO" id="GO:0004497">
    <property type="term" value="F:monooxygenase activity"/>
    <property type="evidence" value="ECO:0007669"/>
    <property type="project" value="TreeGrafter"/>
</dbReference>
<comment type="caution">
    <text evidence="2">The sequence shown here is derived from an EMBL/GenBank/DDBJ whole genome shotgun (WGS) entry which is preliminary data.</text>
</comment>
<dbReference type="GO" id="GO:0005509">
    <property type="term" value="F:calcium ion binding"/>
    <property type="evidence" value="ECO:0007669"/>
    <property type="project" value="TreeGrafter"/>
</dbReference>
<evidence type="ECO:0000313" key="3">
    <source>
        <dbReference type="Proteomes" id="UP000636709"/>
    </source>
</evidence>
<dbReference type="InterPro" id="IPR007736">
    <property type="entry name" value="Caleosin-related"/>
</dbReference>
<accession>A0A835K942</accession>
<dbReference type="EMBL" id="JACEFO010001666">
    <property type="protein sequence ID" value="KAF8723650.1"/>
    <property type="molecule type" value="Genomic_DNA"/>
</dbReference>
<dbReference type="PANTHER" id="PTHR31495:SF4">
    <property type="entry name" value="OS06G0254600 PROTEIN"/>
    <property type="match status" value="1"/>
</dbReference>